<accession>A0AAP2CHP2</accession>
<comment type="caution">
    <text evidence="3">The sequence shown here is derived from an EMBL/GenBank/DDBJ whole genome shotgun (WGS) entry which is preliminary data.</text>
</comment>
<keyword evidence="1" id="KW-0812">Transmembrane</keyword>
<keyword evidence="1" id="KW-0472">Membrane</keyword>
<organism evidence="3 4">
    <name type="scientific">Litoribacter ruber</name>
    <dbReference type="NCBI Taxonomy" id="702568"/>
    <lineage>
        <taxon>Bacteria</taxon>
        <taxon>Pseudomonadati</taxon>
        <taxon>Bacteroidota</taxon>
        <taxon>Cytophagia</taxon>
        <taxon>Cytophagales</taxon>
        <taxon>Cyclobacteriaceae</taxon>
        <taxon>Litoribacter</taxon>
    </lineage>
</organism>
<dbReference type="Pfam" id="PF14317">
    <property type="entry name" value="YcxB"/>
    <property type="match status" value="1"/>
</dbReference>
<reference evidence="3 4" key="1">
    <citation type="submission" date="2021-05" db="EMBL/GenBank/DDBJ databases">
        <authorList>
            <person name="Zhang Z.D."/>
            <person name="Osman G."/>
        </authorList>
    </citation>
    <scope>NUCLEOTIDE SEQUENCE [LARGE SCALE GENOMIC DNA]</scope>
    <source>
        <strain evidence="3 4">KCTC 32217</strain>
    </source>
</reference>
<dbReference type="InterPro" id="IPR025588">
    <property type="entry name" value="YcxB-like_C"/>
</dbReference>
<dbReference type="EMBL" id="JAHCMY010000003">
    <property type="protein sequence ID" value="MBS9524005.1"/>
    <property type="molecule type" value="Genomic_DNA"/>
</dbReference>
<keyword evidence="4" id="KW-1185">Reference proteome</keyword>
<evidence type="ECO:0000313" key="3">
    <source>
        <dbReference type="EMBL" id="MBS9524005.1"/>
    </source>
</evidence>
<feature type="domain" description="YcxB-like C-terminal" evidence="2">
    <location>
        <begin position="99"/>
        <end position="157"/>
    </location>
</feature>
<dbReference type="RefSeq" id="WP_213944870.1">
    <property type="nucleotide sequence ID" value="NZ_JAHCMY010000003.1"/>
</dbReference>
<evidence type="ECO:0000259" key="2">
    <source>
        <dbReference type="Pfam" id="PF14317"/>
    </source>
</evidence>
<sequence length="168" mass="19639">MSEVTIHTGLSFKDYRRANFFLLYRRNMTRGMLVLGVLLILGTVVLYFLRPDYYSSFPILPIALGAAMVLLPPLSLLRSSKKNYFGDARLREKFTYKLDRERIQVLGESFDTTFSWKKLYKFEVSDHWVLLWQNAQMALLIPKRDVTEGQIQRLKDIAGKHPGVRTKY</sequence>
<feature type="transmembrane region" description="Helical" evidence="1">
    <location>
        <begin position="55"/>
        <end position="77"/>
    </location>
</feature>
<gene>
    <name evidence="3" type="ORF">KI659_08250</name>
</gene>
<evidence type="ECO:0000256" key="1">
    <source>
        <dbReference type="SAM" id="Phobius"/>
    </source>
</evidence>
<dbReference type="AlphaFoldDB" id="A0AAP2CHP2"/>
<protein>
    <submittedName>
        <fullName evidence="3">YcxB family protein</fullName>
    </submittedName>
</protein>
<evidence type="ECO:0000313" key="4">
    <source>
        <dbReference type="Proteomes" id="UP001319104"/>
    </source>
</evidence>
<feature type="transmembrane region" description="Helical" evidence="1">
    <location>
        <begin position="31"/>
        <end position="49"/>
    </location>
</feature>
<keyword evidence="1" id="KW-1133">Transmembrane helix</keyword>
<name>A0AAP2CHP2_9BACT</name>
<proteinExistence type="predicted"/>
<dbReference type="Proteomes" id="UP001319104">
    <property type="component" value="Unassembled WGS sequence"/>
</dbReference>